<feature type="transmembrane region" description="Helical" evidence="9">
    <location>
        <begin position="403"/>
        <end position="422"/>
    </location>
</feature>
<feature type="transmembrane region" description="Helical" evidence="9">
    <location>
        <begin position="148"/>
        <end position="169"/>
    </location>
</feature>
<keyword evidence="11" id="KW-1185">Reference proteome</keyword>
<dbReference type="GO" id="GO:0005304">
    <property type="term" value="F:L-valine transmembrane transporter activity"/>
    <property type="evidence" value="ECO:0007669"/>
    <property type="project" value="TreeGrafter"/>
</dbReference>
<dbReference type="GO" id="GO:0015820">
    <property type="term" value="P:L-leucine transport"/>
    <property type="evidence" value="ECO:0007669"/>
    <property type="project" value="TreeGrafter"/>
</dbReference>
<keyword evidence="3 9" id="KW-0813">Transport</keyword>
<comment type="subcellular location">
    <subcellularLocation>
        <location evidence="9">Cell inner membrane</location>
        <topology evidence="9">Multi-pass membrane protein</topology>
    </subcellularLocation>
    <subcellularLocation>
        <location evidence="1">Cell membrane</location>
        <topology evidence="1">Multi-pass membrane protein</topology>
    </subcellularLocation>
</comment>
<dbReference type="EMBL" id="AEQP01000024">
    <property type="protein sequence ID" value="EFV93662.1"/>
    <property type="molecule type" value="Genomic_DNA"/>
</dbReference>
<feature type="transmembrane region" description="Helical" evidence="9">
    <location>
        <begin position="116"/>
        <end position="136"/>
    </location>
</feature>
<dbReference type="InterPro" id="IPR004685">
    <property type="entry name" value="Brnchd-chn_aa_trnsp_Livcs"/>
</dbReference>
<feature type="transmembrane region" description="Helical" evidence="9">
    <location>
        <begin position="250"/>
        <end position="269"/>
    </location>
</feature>
<keyword evidence="6 9" id="KW-0029">Amino-acid transport</keyword>
<keyword evidence="4" id="KW-1003">Cell membrane</keyword>
<dbReference type="HOGENOM" id="CLU_036807_0_1_4"/>
<evidence type="ECO:0000256" key="2">
    <source>
        <dbReference type="ARBA" id="ARBA00008540"/>
    </source>
</evidence>
<evidence type="ECO:0000313" key="10">
    <source>
        <dbReference type="EMBL" id="EFV93662.1"/>
    </source>
</evidence>
<evidence type="ECO:0000256" key="7">
    <source>
        <dbReference type="ARBA" id="ARBA00022989"/>
    </source>
</evidence>
<dbReference type="PANTHER" id="PTHR30588">
    <property type="entry name" value="BRANCHED-CHAIN AMINO ACID TRANSPORT SYSTEM 2 CARRIER PROTEIN"/>
    <property type="match status" value="1"/>
</dbReference>
<feature type="transmembrane region" description="Helical" evidence="9">
    <location>
        <begin position="189"/>
        <end position="213"/>
    </location>
</feature>
<keyword evidence="7 9" id="KW-1133">Transmembrane helix</keyword>
<comment type="similarity">
    <text evidence="2 9">Belongs to the branched chain amino acid transporter family.</text>
</comment>
<evidence type="ECO:0000256" key="9">
    <source>
        <dbReference type="RuleBase" id="RU362122"/>
    </source>
</evidence>
<dbReference type="GO" id="GO:0015818">
    <property type="term" value="P:isoleucine transport"/>
    <property type="evidence" value="ECO:0007669"/>
    <property type="project" value="TreeGrafter"/>
</dbReference>
<dbReference type="PANTHER" id="PTHR30588:SF7">
    <property type="entry name" value="BRANCHED-CHAIN AMINO ACID CARRIER PROTEIN SAOUHSC_01411-RELATED"/>
    <property type="match status" value="1"/>
</dbReference>
<dbReference type="Proteomes" id="UP000011021">
    <property type="component" value="Unassembled WGS sequence"/>
</dbReference>
<gene>
    <name evidence="10" type="primary">brnQ</name>
    <name evidence="10" type="ORF">HMPREF0551_2558</name>
</gene>
<name>E7S106_9BURK</name>
<evidence type="ECO:0000256" key="6">
    <source>
        <dbReference type="ARBA" id="ARBA00022970"/>
    </source>
</evidence>
<dbReference type="GO" id="GO:0015188">
    <property type="term" value="F:L-isoleucine transmembrane transporter activity"/>
    <property type="evidence" value="ECO:0007669"/>
    <property type="project" value="TreeGrafter"/>
</dbReference>
<dbReference type="eggNOG" id="COG1114">
    <property type="taxonomic scope" value="Bacteria"/>
</dbReference>
<protein>
    <recommendedName>
        <fullName evidence="9">Branched-chain amino acid transport system carrier protein</fullName>
    </recommendedName>
</protein>
<dbReference type="Pfam" id="PF05525">
    <property type="entry name" value="Branch_AA_trans"/>
    <property type="match status" value="1"/>
</dbReference>
<organism evidence="10 11">
    <name type="scientific">Lautropia mirabilis ATCC 51599</name>
    <dbReference type="NCBI Taxonomy" id="887898"/>
    <lineage>
        <taxon>Bacteria</taxon>
        <taxon>Pseudomonadati</taxon>
        <taxon>Pseudomonadota</taxon>
        <taxon>Betaproteobacteria</taxon>
        <taxon>Burkholderiales</taxon>
        <taxon>Burkholderiaceae</taxon>
        <taxon>Lautropia</taxon>
    </lineage>
</organism>
<dbReference type="AlphaFoldDB" id="E7S106"/>
<dbReference type="NCBIfam" id="TIGR00796">
    <property type="entry name" value="livcs"/>
    <property type="match status" value="1"/>
</dbReference>
<evidence type="ECO:0000313" key="11">
    <source>
        <dbReference type="Proteomes" id="UP000011021"/>
    </source>
</evidence>
<evidence type="ECO:0000256" key="1">
    <source>
        <dbReference type="ARBA" id="ARBA00004651"/>
    </source>
</evidence>
<feature type="transmembrane region" description="Helical" evidence="9">
    <location>
        <begin position="309"/>
        <end position="331"/>
    </location>
</feature>
<dbReference type="GO" id="GO:0005886">
    <property type="term" value="C:plasma membrane"/>
    <property type="evidence" value="ECO:0007669"/>
    <property type="project" value="UniProtKB-SubCell"/>
</dbReference>
<evidence type="ECO:0000256" key="3">
    <source>
        <dbReference type="ARBA" id="ARBA00022448"/>
    </source>
</evidence>
<feature type="transmembrane region" description="Helical" evidence="9">
    <location>
        <begin position="434"/>
        <end position="451"/>
    </location>
</feature>
<dbReference type="RefSeq" id="WP_005675027.1">
    <property type="nucleotide sequence ID" value="NZ_CP146288.1"/>
</dbReference>
<dbReference type="GO" id="GO:0015190">
    <property type="term" value="F:L-leucine transmembrane transporter activity"/>
    <property type="evidence" value="ECO:0007669"/>
    <property type="project" value="TreeGrafter"/>
</dbReference>
<feature type="transmembrane region" description="Helical" evidence="9">
    <location>
        <begin position="374"/>
        <end position="396"/>
    </location>
</feature>
<comment type="function">
    <text evidence="9">Component of the transport system for branched-chain amino acids.</text>
</comment>
<evidence type="ECO:0000256" key="4">
    <source>
        <dbReference type="ARBA" id="ARBA00022475"/>
    </source>
</evidence>
<evidence type="ECO:0000256" key="8">
    <source>
        <dbReference type="ARBA" id="ARBA00023136"/>
    </source>
</evidence>
<sequence>MTVNKNTFVIGFMLFAIFFGAGNLIFPSALGLESGQTFWPALLGFVSTGVGLPLLGIIVSAYYQDGYRTALDRIHPWFSLLFLAVVYLTIGPFFAIPRTGATSYEMAVVPFLGEPGSTSLLIFSLVYYGITLWLSLNPSKMVERIGAILTPVLLVCILALIGKAAWWLWGRPPTLTDVQSTGAAAYLNGFVNGYLTMDVLASVAFSVIVITAIRARMLTRSAQGDGSVAALNEAVLTPAQRRQLIVQTSLAGIVAATALAIIYVGLGWFSNRLPVDPAVLADLKERGQDLGTYLLTTAAYSTFGEFGRVLFGVIVTLACLTTSVGLVTAVSEFFNDIFPRISYVTYAVICSLIGFLLANQGLSAVIDKSVPVLMVLYPVVMTILIIMLIETFVTPLPLQAQRLAVGLVMVVSILSVAGTDFSQHLPLKAYSLEWLPFAAVAIVLGVVVAWMRRGAAREEG</sequence>
<keyword evidence="8 9" id="KW-0472">Membrane</keyword>
<accession>E7S106</accession>
<proteinExistence type="inferred from homology"/>
<dbReference type="STRING" id="887898.HMPREF0551_2558"/>
<feature type="transmembrane region" description="Helical" evidence="9">
    <location>
        <begin position="7"/>
        <end position="26"/>
    </location>
</feature>
<evidence type="ECO:0000256" key="5">
    <source>
        <dbReference type="ARBA" id="ARBA00022692"/>
    </source>
</evidence>
<reference evidence="10 11" key="1">
    <citation type="submission" date="2010-12" db="EMBL/GenBank/DDBJ databases">
        <authorList>
            <person name="Muzny D."/>
            <person name="Qin X."/>
            <person name="Deng J."/>
            <person name="Jiang H."/>
            <person name="Liu Y."/>
            <person name="Qu J."/>
            <person name="Song X.-Z."/>
            <person name="Zhang L."/>
            <person name="Thornton R."/>
            <person name="Coyle M."/>
            <person name="Francisco L."/>
            <person name="Jackson L."/>
            <person name="Javaid M."/>
            <person name="Korchina V."/>
            <person name="Kovar C."/>
            <person name="Mata R."/>
            <person name="Mathew T."/>
            <person name="Ngo R."/>
            <person name="Nguyen L."/>
            <person name="Nguyen N."/>
            <person name="Okwuonu G."/>
            <person name="Ongeri F."/>
            <person name="Pham C."/>
            <person name="Simmons D."/>
            <person name="Wilczek-Boney K."/>
            <person name="Hale W."/>
            <person name="Jakkamsetti A."/>
            <person name="Pham P."/>
            <person name="Ruth R."/>
            <person name="San Lucas F."/>
            <person name="Warren J."/>
            <person name="Zhang J."/>
            <person name="Zhao Z."/>
            <person name="Zhou C."/>
            <person name="Zhu D."/>
            <person name="Lee S."/>
            <person name="Bess C."/>
            <person name="Blankenburg K."/>
            <person name="Forbes L."/>
            <person name="Fu Q."/>
            <person name="Gubbala S."/>
            <person name="Hirani K."/>
            <person name="Jayaseelan J.C."/>
            <person name="Lara F."/>
            <person name="Munidasa M."/>
            <person name="Palculict T."/>
            <person name="Patil S."/>
            <person name="Pu L.-L."/>
            <person name="Saada N."/>
            <person name="Tang L."/>
            <person name="Weissenberger G."/>
            <person name="Zhu Y."/>
            <person name="Hemphill L."/>
            <person name="Shang Y."/>
            <person name="Youmans B."/>
            <person name="Ayvaz T."/>
            <person name="Ross M."/>
            <person name="Santibanez J."/>
            <person name="Aqrawi P."/>
            <person name="Gross S."/>
            <person name="Joshi V."/>
            <person name="Fowler G."/>
            <person name="Nazareth L."/>
            <person name="Reid J."/>
            <person name="Worley K."/>
            <person name="Petrosino J."/>
            <person name="Highlander S."/>
            <person name="Gibbs R."/>
        </authorList>
    </citation>
    <scope>NUCLEOTIDE SEQUENCE [LARGE SCALE GENOMIC DNA]</scope>
    <source>
        <strain evidence="10 11">ATCC 51599</strain>
    </source>
</reference>
<comment type="caution">
    <text evidence="10">The sequence shown here is derived from an EMBL/GenBank/DDBJ whole genome shotgun (WGS) entry which is preliminary data.</text>
</comment>
<feature type="transmembrane region" description="Helical" evidence="9">
    <location>
        <begin position="75"/>
        <end position="96"/>
    </location>
</feature>
<keyword evidence="5 9" id="KW-0812">Transmembrane</keyword>
<feature type="transmembrane region" description="Helical" evidence="9">
    <location>
        <begin position="38"/>
        <end position="63"/>
    </location>
</feature>
<feature type="transmembrane region" description="Helical" evidence="9">
    <location>
        <begin position="343"/>
        <end position="362"/>
    </location>
</feature>